<dbReference type="SUPFAM" id="SSF55486">
    <property type="entry name" value="Metalloproteases ('zincins'), catalytic domain"/>
    <property type="match status" value="1"/>
</dbReference>
<dbReference type="Pfam" id="PF05649">
    <property type="entry name" value="Peptidase_M13_N"/>
    <property type="match status" value="1"/>
</dbReference>
<feature type="domain" description="Peptidase M13 C-terminal" evidence="8">
    <location>
        <begin position="483"/>
        <end position="685"/>
    </location>
</feature>
<dbReference type="RefSeq" id="WP_188405433.1">
    <property type="nucleotide sequence ID" value="NZ_BMGL01000004.1"/>
</dbReference>
<evidence type="ECO:0000256" key="4">
    <source>
        <dbReference type="ARBA" id="ARBA00022723"/>
    </source>
</evidence>
<evidence type="ECO:0000259" key="8">
    <source>
        <dbReference type="Pfam" id="PF01431"/>
    </source>
</evidence>
<dbReference type="InterPro" id="IPR008753">
    <property type="entry name" value="Peptidase_M13_N"/>
</dbReference>
<dbReference type="GO" id="GO:0005886">
    <property type="term" value="C:plasma membrane"/>
    <property type="evidence" value="ECO:0007669"/>
    <property type="project" value="TreeGrafter"/>
</dbReference>
<dbReference type="Pfam" id="PF01431">
    <property type="entry name" value="Peptidase_M13"/>
    <property type="match status" value="1"/>
</dbReference>
<evidence type="ECO:0000256" key="3">
    <source>
        <dbReference type="ARBA" id="ARBA00022670"/>
    </source>
</evidence>
<feature type="domain" description="Peptidase M13 N-terminal" evidence="9">
    <location>
        <begin position="49"/>
        <end position="430"/>
    </location>
</feature>
<keyword evidence="7" id="KW-0482">Metalloprotease</keyword>
<comment type="similarity">
    <text evidence="2">Belongs to the peptidase M13 family.</text>
</comment>
<dbReference type="PANTHER" id="PTHR11733:SF167">
    <property type="entry name" value="FI17812P1-RELATED"/>
    <property type="match status" value="1"/>
</dbReference>
<organism evidence="10 11">
    <name type="scientific">Psychroflexus salis</name>
    <dbReference type="NCBI Taxonomy" id="1526574"/>
    <lineage>
        <taxon>Bacteria</taxon>
        <taxon>Pseudomonadati</taxon>
        <taxon>Bacteroidota</taxon>
        <taxon>Flavobacteriia</taxon>
        <taxon>Flavobacteriales</taxon>
        <taxon>Flavobacteriaceae</taxon>
        <taxon>Psychroflexus</taxon>
    </lineage>
</organism>
<dbReference type="GO" id="GO:0046872">
    <property type="term" value="F:metal ion binding"/>
    <property type="evidence" value="ECO:0007669"/>
    <property type="project" value="UniProtKB-KW"/>
</dbReference>
<dbReference type="InterPro" id="IPR018497">
    <property type="entry name" value="Peptidase_M13_C"/>
</dbReference>
<keyword evidence="6" id="KW-0862">Zinc</keyword>
<dbReference type="InterPro" id="IPR042089">
    <property type="entry name" value="Peptidase_M13_dom_2"/>
</dbReference>
<dbReference type="InterPro" id="IPR024079">
    <property type="entry name" value="MetalloPept_cat_dom_sf"/>
</dbReference>
<evidence type="ECO:0000313" key="10">
    <source>
        <dbReference type="EMBL" id="GGE08358.1"/>
    </source>
</evidence>
<comment type="caution">
    <text evidence="10">The sequence shown here is derived from an EMBL/GenBank/DDBJ whole genome shotgun (WGS) entry which is preliminary data.</text>
</comment>
<evidence type="ECO:0000256" key="6">
    <source>
        <dbReference type="ARBA" id="ARBA00022833"/>
    </source>
</evidence>
<proteinExistence type="inferred from homology"/>
<dbReference type="Gene3D" id="3.40.390.10">
    <property type="entry name" value="Collagenase (Catalytic Domain)"/>
    <property type="match status" value="1"/>
</dbReference>
<evidence type="ECO:0000256" key="2">
    <source>
        <dbReference type="ARBA" id="ARBA00007357"/>
    </source>
</evidence>
<evidence type="ECO:0000256" key="7">
    <source>
        <dbReference type="ARBA" id="ARBA00023049"/>
    </source>
</evidence>
<dbReference type="Gene3D" id="1.10.1380.10">
    <property type="entry name" value="Neutral endopeptidase , domain2"/>
    <property type="match status" value="1"/>
</dbReference>
<dbReference type="PRINTS" id="PR00786">
    <property type="entry name" value="NEPRILYSIN"/>
</dbReference>
<dbReference type="GO" id="GO:0016485">
    <property type="term" value="P:protein processing"/>
    <property type="evidence" value="ECO:0007669"/>
    <property type="project" value="TreeGrafter"/>
</dbReference>
<dbReference type="PROSITE" id="PS51257">
    <property type="entry name" value="PROKAR_LIPOPROTEIN"/>
    <property type="match status" value="1"/>
</dbReference>
<keyword evidence="4" id="KW-0479">Metal-binding</keyword>
<dbReference type="GO" id="GO:0004222">
    <property type="term" value="F:metalloendopeptidase activity"/>
    <property type="evidence" value="ECO:0007669"/>
    <property type="project" value="InterPro"/>
</dbReference>
<name>A0A916ZR89_9FLAO</name>
<dbReference type="Proteomes" id="UP000599688">
    <property type="component" value="Unassembled WGS sequence"/>
</dbReference>
<dbReference type="PANTHER" id="PTHR11733">
    <property type="entry name" value="ZINC METALLOPROTEASE FAMILY M13 NEPRILYSIN-RELATED"/>
    <property type="match status" value="1"/>
</dbReference>
<sequence length="688" mass="78621">MNKKRFTSWKLFLLLPAFLACEENKKEDTKTAEVTPGIETQYMDKDVKPQDDFYNFVNGNWMKDTEIPDDRTRWGGFQVLRKKTDDNVLALLKNAKSSGVYPAETDQGKAIVLFDQKLDTIARNEAGITPLLPILKMIDEVESLTDVQTLLAKHSSLISTPFFGFSAYADPDDSKMNVAYLGTGSLGLPERDYYLNDDEESKEIRQKYVAHIVKMLQFLGDDEADAKQQADLILAYETRLAKPRLTKVERRDFRNYNNRYTIDKVKEVTPSINWEQYASDLGVKEQLEVVLVMQPRYMKELENVFAENKVNDWKVLMRWATFNSAASSLSTEIEKTDWEFYSKTLSGAKKQLPIEERALSVVNSSVGEAVGKIYVDKMFPPEAKAKAEEMIDDVILAFQNRIEKLEWMSEETKAQAIEKLDKFTVKIGYPDEFKDYSDLEVSPDKTYFENRIAVAQWNEIENLKEIGQPVDKKKWGMSPQTVNAYFNPLNNEIVFPAAILQPPFYNYKADAAVNYGGIGSVIGHEISHAFDDSGSRFDGDGNLKNWWTEEDLAKFTERGKELANLYSSIEVLEDTYINGDFTLGENIGDLGGVLGGYDGLQLHFEKHGRPEKIDGFTAEQRFFISWATVWRTKIRDEALKTQVKTDPHSPGQQRAVVPLQNIDAFYEAFNITEADAMYIAPEERVRIW</sequence>
<protein>
    <submittedName>
        <fullName evidence="10">Endothelin-converting protein</fullName>
    </submittedName>
</protein>
<evidence type="ECO:0000256" key="1">
    <source>
        <dbReference type="ARBA" id="ARBA00001947"/>
    </source>
</evidence>
<evidence type="ECO:0000313" key="11">
    <source>
        <dbReference type="Proteomes" id="UP000599688"/>
    </source>
</evidence>
<dbReference type="InterPro" id="IPR000718">
    <property type="entry name" value="Peptidase_M13"/>
</dbReference>
<keyword evidence="5" id="KW-0378">Hydrolase</keyword>
<evidence type="ECO:0000259" key="9">
    <source>
        <dbReference type="Pfam" id="PF05649"/>
    </source>
</evidence>
<evidence type="ECO:0000256" key="5">
    <source>
        <dbReference type="ARBA" id="ARBA00022801"/>
    </source>
</evidence>
<dbReference type="CDD" id="cd08662">
    <property type="entry name" value="M13"/>
    <property type="match status" value="1"/>
</dbReference>
<reference evidence="10 11" key="1">
    <citation type="journal article" date="2014" name="Int. J. Syst. Evol. Microbiol.">
        <title>Complete genome sequence of Corynebacterium casei LMG S-19264T (=DSM 44701T), isolated from a smear-ripened cheese.</title>
        <authorList>
            <consortium name="US DOE Joint Genome Institute (JGI-PGF)"/>
            <person name="Walter F."/>
            <person name="Albersmeier A."/>
            <person name="Kalinowski J."/>
            <person name="Ruckert C."/>
        </authorList>
    </citation>
    <scope>NUCLEOTIDE SEQUENCE [LARGE SCALE GENOMIC DNA]</scope>
    <source>
        <strain evidence="10 11">CGMCC 1.12925</strain>
    </source>
</reference>
<gene>
    <name evidence="10" type="primary">pepO</name>
    <name evidence="10" type="ORF">GCM10010831_07390</name>
</gene>
<comment type="cofactor">
    <cofactor evidence="1">
        <name>Zn(2+)</name>
        <dbReference type="ChEBI" id="CHEBI:29105"/>
    </cofactor>
</comment>
<dbReference type="AlphaFoldDB" id="A0A916ZR89"/>
<dbReference type="PROSITE" id="PS51885">
    <property type="entry name" value="NEPRILYSIN"/>
    <property type="match status" value="1"/>
</dbReference>
<dbReference type="EMBL" id="BMGL01000004">
    <property type="protein sequence ID" value="GGE08358.1"/>
    <property type="molecule type" value="Genomic_DNA"/>
</dbReference>
<keyword evidence="3" id="KW-0645">Protease</keyword>
<keyword evidence="11" id="KW-1185">Reference proteome</keyword>
<accession>A0A916ZR89</accession>